<comment type="caution">
    <text evidence="2">The sequence shown here is derived from an EMBL/GenBank/DDBJ whole genome shotgun (WGS) entry which is preliminary data.</text>
</comment>
<accession>A0A644TPV2</accession>
<sequence length="125" mass="13699">MDISKINSYNNTASLTVDRQAKADGDFAAKLQQASANAADDAKLKSVCRDMEAVFLNLMLTRMRATVTKSDLLPDRSKEDIMQSMLDSELTKNMAQAGGAGLADMLYRQLSLSHNRSNPKSQTPK</sequence>
<name>A0A644TPV2_9ZZZZ</name>
<feature type="domain" description="Flagellar protein FlgJ N-terminal" evidence="1">
    <location>
        <begin position="63"/>
        <end position="109"/>
    </location>
</feature>
<dbReference type="AlphaFoldDB" id="A0A644TPV2"/>
<protein>
    <recommendedName>
        <fullName evidence="1">Flagellar protein FlgJ N-terminal domain-containing protein</fullName>
    </recommendedName>
</protein>
<gene>
    <name evidence="2" type="ORF">SDC9_14687</name>
</gene>
<proteinExistence type="predicted"/>
<evidence type="ECO:0000313" key="2">
    <source>
        <dbReference type="EMBL" id="MPL68954.1"/>
    </source>
</evidence>
<dbReference type="Pfam" id="PF10135">
    <property type="entry name" value="Rod-binding"/>
    <property type="match status" value="1"/>
</dbReference>
<dbReference type="EMBL" id="VSSQ01000044">
    <property type="protein sequence ID" value="MPL68954.1"/>
    <property type="molecule type" value="Genomic_DNA"/>
</dbReference>
<evidence type="ECO:0000259" key="1">
    <source>
        <dbReference type="Pfam" id="PF10135"/>
    </source>
</evidence>
<dbReference type="InterPro" id="IPR019301">
    <property type="entry name" value="Flagellar_prot_FlgJ_N"/>
</dbReference>
<reference evidence="2" key="1">
    <citation type="submission" date="2019-08" db="EMBL/GenBank/DDBJ databases">
        <authorList>
            <person name="Kucharzyk K."/>
            <person name="Murdoch R.W."/>
            <person name="Higgins S."/>
            <person name="Loffler F."/>
        </authorList>
    </citation>
    <scope>NUCLEOTIDE SEQUENCE</scope>
</reference>
<organism evidence="2">
    <name type="scientific">bioreactor metagenome</name>
    <dbReference type="NCBI Taxonomy" id="1076179"/>
    <lineage>
        <taxon>unclassified sequences</taxon>
        <taxon>metagenomes</taxon>
        <taxon>ecological metagenomes</taxon>
    </lineage>
</organism>